<comment type="subcellular location">
    <subcellularLocation>
        <location evidence="1 12">Mitochondrion inner membrane</location>
        <topology evidence="1 12">Peripheral membrane protein</topology>
        <orientation evidence="1 12">Intermembrane side</orientation>
    </subcellularLocation>
</comment>
<comment type="function">
    <text evidence="12">Mitochondrial intermembrane chaperone that participates in the import and insertion of some multi-pass transmembrane proteins into the mitochondrial inner membrane. Also required for the transfer of beta-barrel precursors from the TOM complex to the sorting and assembly machinery (SAM complex) of the outer membrane. Acts as a chaperone-like protein that protects the hydrophobic precursors from aggregation and guide them through the mitochondrial intermembrane space.</text>
</comment>
<dbReference type="GO" id="GO:0046872">
    <property type="term" value="F:metal ion binding"/>
    <property type="evidence" value="ECO:0007669"/>
    <property type="project" value="UniProtKB-KW"/>
</dbReference>
<evidence type="ECO:0000259" key="13">
    <source>
        <dbReference type="Pfam" id="PF02953"/>
    </source>
</evidence>
<name>A0A6G1HA07_9PEZI</name>
<keyword evidence="5 12" id="KW-0999">Mitochondrion inner membrane</keyword>
<dbReference type="SUPFAM" id="SSF144122">
    <property type="entry name" value="Tim10-like"/>
    <property type="match status" value="1"/>
</dbReference>
<evidence type="ECO:0000256" key="5">
    <source>
        <dbReference type="ARBA" id="ARBA00022792"/>
    </source>
</evidence>
<organism evidence="14 15">
    <name type="scientific">Aulographum hederae CBS 113979</name>
    <dbReference type="NCBI Taxonomy" id="1176131"/>
    <lineage>
        <taxon>Eukaryota</taxon>
        <taxon>Fungi</taxon>
        <taxon>Dikarya</taxon>
        <taxon>Ascomycota</taxon>
        <taxon>Pezizomycotina</taxon>
        <taxon>Dothideomycetes</taxon>
        <taxon>Pleosporomycetidae</taxon>
        <taxon>Aulographales</taxon>
        <taxon>Aulographaceae</taxon>
    </lineage>
</organism>
<sequence length="93" mass="10688">MEALNPSEQRELQARMERKTMKDFLTTYSNIVQRCFEDCISDFSSKSLTSREEGCLMRCVDKQLKTGERLAQRFQEENANQMAKAGQGGFPGR</sequence>
<dbReference type="AlphaFoldDB" id="A0A6G1HA07"/>
<reference evidence="14" key="1">
    <citation type="journal article" date="2020" name="Stud. Mycol.">
        <title>101 Dothideomycetes genomes: a test case for predicting lifestyles and emergence of pathogens.</title>
        <authorList>
            <person name="Haridas S."/>
            <person name="Albert R."/>
            <person name="Binder M."/>
            <person name="Bloem J."/>
            <person name="Labutti K."/>
            <person name="Salamov A."/>
            <person name="Andreopoulos B."/>
            <person name="Baker S."/>
            <person name="Barry K."/>
            <person name="Bills G."/>
            <person name="Bluhm B."/>
            <person name="Cannon C."/>
            <person name="Castanera R."/>
            <person name="Culley D."/>
            <person name="Daum C."/>
            <person name="Ezra D."/>
            <person name="Gonzalez J."/>
            <person name="Henrissat B."/>
            <person name="Kuo A."/>
            <person name="Liang C."/>
            <person name="Lipzen A."/>
            <person name="Lutzoni F."/>
            <person name="Magnuson J."/>
            <person name="Mondo S."/>
            <person name="Nolan M."/>
            <person name="Ohm R."/>
            <person name="Pangilinan J."/>
            <person name="Park H.-J."/>
            <person name="Ramirez L."/>
            <person name="Alfaro M."/>
            <person name="Sun H."/>
            <person name="Tritt A."/>
            <person name="Yoshinaga Y."/>
            <person name="Zwiers L.-H."/>
            <person name="Turgeon B."/>
            <person name="Goodwin S."/>
            <person name="Spatafora J."/>
            <person name="Crous P."/>
            <person name="Grigoriev I."/>
        </authorList>
    </citation>
    <scope>NUCLEOTIDE SEQUENCE</scope>
    <source>
        <strain evidence="14">CBS 113979</strain>
    </source>
</reference>
<protein>
    <recommendedName>
        <fullName evidence="12">Mitochondrial import inner membrane translocase subunit</fullName>
    </recommendedName>
</protein>
<evidence type="ECO:0000256" key="10">
    <source>
        <dbReference type="ARBA" id="ARBA00023157"/>
    </source>
</evidence>
<dbReference type="InterPro" id="IPR035427">
    <property type="entry name" value="Tim10-like_dom_sf"/>
</dbReference>
<dbReference type="PANTHER" id="PTHR13172">
    <property type="entry name" value="MITOCHONDRIAL IMPORT INNER MEMBRANE TRANSLOCASE SUBUNIT TIM9B"/>
    <property type="match status" value="1"/>
</dbReference>
<keyword evidence="7 12" id="KW-0653">Protein transport</keyword>
<dbReference type="Gene3D" id="1.10.287.810">
    <property type="entry name" value="Mitochondrial import inner membrane translocase subunit tim13 like domains"/>
    <property type="match status" value="1"/>
</dbReference>
<keyword evidence="9 12" id="KW-0496">Mitochondrion</keyword>
<evidence type="ECO:0000313" key="15">
    <source>
        <dbReference type="Proteomes" id="UP000800041"/>
    </source>
</evidence>
<dbReference type="OrthoDB" id="1551503at2759"/>
<keyword evidence="11 12" id="KW-0143">Chaperone</keyword>
<dbReference type="GO" id="GO:0015031">
    <property type="term" value="P:protein transport"/>
    <property type="evidence" value="ECO:0007669"/>
    <property type="project" value="UniProtKB-KW"/>
</dbReference>
<keyword evidence="6" id="KW-0862">Zinc</keyword>
<keyword evidence="5 12" id="KW-0472">Membrane</keyword>
<evidence type="ECO:0000256" key="1">
    <source>
        <dbReference type="ARBA" id="ARBA00004137"/>
    </source>
</evidence>
<evidence type="ECO:0000256" key="9">
    <source>
        <dbReference type="ARBA" id="ARBA00023128"/>
    </source>
</evidence>
<dbReference type="Pfam" id="PF02953">
    <property type="entry name" value="zf-Tim10_DDP"/>
    <property type="match status" value="1"/>
</dbReference>
<dbReference type="EMBL" id="ML977143">
    <property type="protein sequence ID" value="KAF1989894.1"/>
    <property type="molecule type" value="Genomic_DNA"/>
</dbReference>
<dbReference type="InterPro" id="IPR004217">
    <property type="entry name" value="Tim10-like"/>
</dbReference>
<keyword evidence="15" id="KW-1185">Reference proteome</keyword>
<keyword evidence="8 12" id="KW-0811">Translocation</keyword>
<keyword evidence="4" id="KW-0479">Metal-binding</keyword>
<comment type="similarity">
    <text evidence="2 12">Belongs to the small Tim family.</text>
</comment>
<accession>A0A6G1HA07</accession>
<dbReference type="GO" id="GO:0005743">
    <property type="term" value="C:mitochondrial inner membrane"/>
    <property type="evidence" value="ECO:0007669"/>
    <property type="project" value="UniProtKB-SubCell"/>
</dbReference>
<keyword evidence="3 12" id="KW-0813">Transport</keyword>
<gene>
    <name evidence="14" type="ORF">K402DRAFT_390227</name>
</gene>
<evidence type="ECO:0000256" key="4">
    <source>
        <dbReference type="ARBA" id="ARBA00022723"/>
    </source>
</evidence>
<feature type="domain" description="Tim10-like" evidence="13">
    <location>
        <begin position="14"/>
        <end position="76"/>
    </location>
</feature>
<comment type="subunit">
    <text evidence="12">Heterohexamer.</text>
</comment>
<evidence type="ECO:0000256" key="6">
    <source>
        <dbReference type="ARBA" id="ARBA00022833"/>
    </source>
</evidence>
<dbReference type="InterPro" id="IPR050673">
    <property type="entry name" value="Mito_inner_translocase_sub"/>
</dbReference>
<evidence type="ECO:0000256" key="8">
    <source>
        <dbReference type="ARBA" id="ARBA00023010"/>
    </source>
</evidence>
<evidence type="ECO:0000256" key="12">
    <source>
        <dbReference type="RuleBase" id="RU367043"/>
    </source>
</evidence>
<evidence type="ECO:0000256" key="7">
    <source>
        <dbReference type="ARBA" id="ARBA00022927"/>
    </source>
</evidence>
<evidence type="ECO:0000256" key="3">
    <source>
        <dbReference type="ARBA" id="ARBA00022448"/>
    </source>
</evidence>
<proteinExistence type="inferred from homology"/>
<dbReference type="Proteomes" id="UP000800041">
    <property type="component" value="Unassembled WGS sequence"/>
</dbReference>
<comment type="domain">
    <text evidence="12">The twin CX3C motif contains 4 conserved Cys residues that form 2 disulfide bonds in the mitochondrial intermembrane space.</text>
</comment>
<keyword evidence="10 12" id="KW-1015">Disulfide bond</keyword>
<evidence type="ECO:0000256" key="2">
    <source>
        <dbReference type="ARBA" id="ARBA00006720"/>
    </source>
</evidence>
<evidence type="ECO:0000256" key="11">
    <source>
        <dbReference type="ARBA" id="ARBA00023186"/>
    </source>
</evidence>
<evidence type="ECO:0000313" key="14">
    <source>
        <dbReference type="EMBL" id="KAF1989894.1"/>
    </source>
</evidence>